<dbReference type="Proteomes" id="UP000001593">
    <property type="component" value="Unassembled WGS sequence"/>
</dbReference>
<dbReference type="EMBL" id="DS469943">
    <property type="protein sequence ID" value="EDO31056.1"/>
    <property type="molecule type" value="Genomic_DNA"/>
</dbReference>
<dbReference type="FunFam" id="3.40.50.720:FF:000202">
    <property type="entry name" value="Short-chain dehydrogenase/reductase family 16C member 6"/>
    <property type="match status" value="1"/>
</dbReference>
<dbReference type="PANTHER" id="PTHR24322">
    <property type="entry name" value="PKSB"/>
    <property type="match status" value="1"/>
</dbReference>
<dbReference type="Pfam" id="PF00106">
    <property type="entry name" value="adh_short"/>
    <property type="match status" value="1"/>
</dbReference>
<dbReference type="KEGG" id="nve:5501904"/>
<reference evidence="6 7" key="1">
    <citation type="journal article" date="2007" name="Science">
        <title>Sea anemone genome reveals ancestral eumetazoan gene repertoire and genomic organization.</title>
        <authorList>
            <person name="Putnam N.H."/>
            <person name="Srivastava M."/>
            <person name="Hellsten U."/>
            <person name="Dirks B."/>
            <person name="Chapman J."/>
            <person name="Salamov A."/>
            <person name="Terry A."/>
            <person name="Shapiro H."/>
            <person name="Lindquist E."/>
            <person name="Kapitonov V.V."/>
            <person name="Jurka J."/>
            <person name="Genikhovich G."/>
            <person name="Grigoriev I.V."/>
            <person name="Lucas S.M."/>
            <person name="Steele R.E."/>
            <person name="Finnerty J.R."/>
            <person name="Technau U."/>
            <person name="Martindale M.Q."/>
            <person name="Rokhsar D.S."/>
        </authorList>
    </citation>
    <scope>NUCLEOTIDE SEQUENCE [LARGE SCALE GENOMIC DNA]</scope>
    <source>
        <strain evidence="7">CH2 X CH6</strain>
    </source>
</reference>
<dbReference type="eggNOG" id="KOG1201">
    <property type="taxonomic scope" value="Eukaryota"/>
</dbReference>
<feature type="transmembrane region" description="Helical" evidence="5">
    <location>
        <begin position="266"/>
        <end position="291"/>
    </location>
</feature>
<evidence type="ECO:0000313" key="7">
    <source>
        <dbReference type="Proteomes" id="UP000001593"/>
    </source>
</evidence>
<dbReference type="InterPro" id="IPR002347">
    <property type="entry name" value="SDR_fam"/>
</dbReference>
<keyword evidence="5" id="KW-0812">Transmembrane</keyword>
<dbReference type="InParanoid" id="A7SZ09"/>
<dbReference type="PRINTS" id="PR00080">
    <property type="entry name" value="SDRFAMILY"/>
</dbReference>
<keyword evidence="5" id="KW-1133">Transmembrane helix</keyword>
<dbReference type="PANTHER" id="PTHR24322:SF736">
    <property type="entry name" value="RETINOL DEHYDROGENASE 10"/>
    <property type="match status" value="1"/>
</dbReference>
<accession>A7SZ09</accession>
<dbReference type="PhylomeDB" id="A7SZ09"/>
<comment type="similarity">
    <text evidence="1 4">Belongs to the short-chain dehydrogenases/reductases (SDR) family.</text>
</comment>
<dbReference type="OrthoDB" id="10253736at2759"/>
<gene>
    <name evidence="6" type="ORF">NEMVEDRAFT_v1g194889</name>
</gene>
<dbReference type="STRING" id="45351.A7SZ09"/>
<dbReference type="PRINTS" id="PR00081">
    <property type="entry name" value="GDHRDH"/>
</dbReference>
<evidence type="ECO:0000256" key="1">
    <source>
        <dbReference type="ARBA" id="ARBA00006484"/>
    </source>
</evidence>
<evidence type="ECO:0000313" key="6">
    <source>
        <dbReference type="EMBL" id="EDO31056.1"/>
    </source>
</evidence>
<dbReference type="HOGENOM" id="CLU_010194_2_5_1"/>
<keyword evidence="7" id="KW-1185">Reference proteome</keyword>
<dbReference type="OMA" id="MWFIICS"/>
<dbReference type="InterPro" id="IPR036291">
    <property type="entry name" value="NAD(P)-bd_dom_sf"/>
</dbReference>
<evidence type="ECO:0000256" key="4">
    <source>
        <dbReference type="RuleBase" id="RU000363"/>
    </source>
</evidence>
<name>A7SZ09_NEMVE</name>
<keyword evidence="3" id="KW-0520">NAD</keyword>
<dbReference type="GO" id="GO:0016616">
    <property type="term" value="F:oxidoreductase activity, acting on the CH-OH group of donors, NAD or NADP as acceptor"/>
    <property type="evidence" value="ECO:0000318"/>
    <property type="project" value="GO_Central"/>
</dbReference>
<evidence type="ECO:0008006" key="8">
    <source>
        <dbReference type="Google" id="ProtNLM"/>
    </source>
</evidence>
<evidence type="ECO:0000256" key="3">
    <source>
        <dbReference type="ARBA" id="ARBA00023027"/>
    </source>
</evidence>
<organism evidence="6 7">
    <name type="scientific">Nematostella vectensis</name>
    <name type="common">Starlet sea anemone</name>
    <dbReference type="NCBI Taxonomy" id="45351"/>
    <lineage>
        <taxon>Eukaryota</taxon>
        <taxon>Metazoa</taxon>
        <taxon>Cnidaria</taxon>
        <taxon>Anthozoa</taxon>
        <taxon>Hexacorallia</taxon>
        <taxon>Actiniaria</taxon>
        <taxon>Edwardsiidae</taxon>
        <taxon>Nematostella</taxon>
    </lineage>
</organism>
<dbReference type="SUPFAM" id="SSF51735">
    <property type="entry name" value="NAD(P)-binding Rossmann-fold domains"/>
    <property type="match status" value="1"/>
</dbReference>
<keyword evidence="5" id="KW-0472">Membrane</keyword>
<keyword evidence="2" id="KW-0560">Oxidoreductase</keyword>
<sequence length="305" mass="33788">MANLVLETLQLLATLFLHYVIAFARLFVPVPRKSIQDEIVLITGAGSGIGKGMAIEFAKIGAKIVCVDINKQANDQTVEVIKSLNQKAFGYKCDCSSREDIYRVADIVKREVGEVTILVNNAGIVSGKKFLDTEDWMIQKTMEVNTMAHFWTVKSFLPSMLAKNHGHVVNIASSAGFFGVPGMCDYCSSKFGAVGFDESLRMELSSLGKTGVKTTVVCPYYINTGMFDGVKTRFPMLLPILDPDWVVKEIVDAVLRNKEVLILPKILSFFLVIKWIIPSSSYVLLANYFGISNSMESFRGRAKKD</sequence>
<evidence type="ECO:0000256" key="5">
    <source>
        <dbReference type="SAM" id="Phobius"/>
    </source>
</evidence>
<dbReference type="Gene3D" id="3.40.50.720">
    <property type="entry name" value="NAD(P)-binding Rossmann-like Domain"/>
    <property type="match status" value="1"/>
</dbReference>
<proteinExistence type="inferred from homology"/>
<dbReference type="CDD" id="cd05339">
    <property type="entry name" value="17beta-HSDXI-like_SDR_c"/>
    <property type="match status" value="1"/>
</dbReference>
<dbReference type="AlphaFoldDB" id="A7SZ09"/>
<protein>
    <recommendedName>
        <fullName evidence="8">Epidermal retinol dehydrogenase 2</fullName>
    </recommendedName>
</protein>
<evidence type="ECO:0000256" key="2">
    <source>
        <dbReference type="ARBA" id="ARBA00023002"/>
    </source>
</evidence>